<reference evidence="3 4" key="1">
    <citation type="submission" date="2024-09" db="EMBL/GenBank/DDBJ databases">
        <authorList>
            <person name="Salinas-Garcia M.A."/>
            <person name="Prieme A."/>
        </authorList>
    </citation>
    <scope>NUCLEOTIDE SEQUENCE [LARGE SCALE GENOMIC DNA]</scope>
    <source>
        <strain evidence="3 4">DSM 21081</strain>
    </source>
</reference>
<dbReference type="InterPro" id="IPR005531">
    <property type="entry name" value="Asp23"/>
</dbReference>
<dbReference type="RefSeq" id="WP_373973118.1">
    <property type="nucleotide sequence ID" value="NZ_JBHDLJ010000016.1"/>
</dbReference>
<feature type="region of interest" description="Disordered" evidence="2">
    <location>
        <begin position="136"/>
        <end position="177"/>
    </location>
</feature>
<evidence type="ECO:0000313" key="4">
    <source>
        <dbReference type="Proteomes" id="UP001575652"/>
    </source>
</evidence>
<accession>A0ABV4UQK7</accession>
<sequence length="177" mass="17511">MDHQNPTPTALPPEPAAPPAVGPAGTTAIGEAAVAKVAAAAARSVEGVHALGVGGPRSFGALRGAVGSGPEPSPGVTAEVGATEAAVDVVLTATFGRPLHHIADDVRSEVYRAVESLTGLRVIEVNVEIGDVHLPEAQTPELPAPEAPAPGPRAPETPAPAAPGAGHPPTASHLEPR</sequence>
<evidence type="ECO:0000256" key="2">
    <source>
        <dbReference type="SAM" id="MobiDB-lite"/>
    </source>
</evidence>
<gene>
    <name evidence="3" type="ORF">ACETWP_15205</name>
</gene>
<evidence type="ECO:0000313" key="3">
    <source>
        <dbReference type="EMBL" id="MFB0835940.1"/>
    </source>
</evidence>
<dbReference type="Pfam" id="PF03780">
    <property type="entry name" value="Asp23"/>
    <property type="match status" value="1"/>
</dbReference>
<protein>
    <submittedName>
        <fullName evidence="3">Asp23/Gls24 family envelope stress response protein</fullName>
    </submittedName>
</protein>
<feature type="compositionally biased region" description="Pro residues" evidence="2">
    <location>
        <begin position="142"/>
        <end position="161"/>
    </location>
</feature>
<dbReference type="PANTHER" id="PTHR34297:SF3">
    <property type="entry name" value="ALKALINE SHOCK PROTEIN 23"/>
    <property type="match status" value="1"/>
</dbReference>
<keyword evidence="4" id="KW-1185">Reference proteome</keyword>
<name>A0ABV4UQK7_9MICC</name>
<dbReference type="Proteomes" id="UP001575652">
    <property type="component" value="Unassembled WGS sequence"/>
</dbReference>
<comment type="caution">
    <text evidence="3">The sequence shown here is derived from an EMBL/GenBank/DDBJ whole genome shotgun (WGS) entry which is preliminary data.</text>
</comment>
<comment type="similarity">
    <text evidence="1">Belongs to the asp23 family.</text>
</comment>
<evidence type="ECO:0000256" key="1">
    <source>
        <dbReference type="ARBA" id="ARBA00005721"/>
    </source>
</evidence>
<feature type="compositionally biased region" description="Pro residues" evidence="2">
    <location>
        <begin position="9"/>
        <end position="21"/>
    </location>
</feature>
<dbReference type="PANTHER" id="PTHR34297">
    <property type="entry name" value="HYPOTHETICAL CYTOSOLIC PROTEIN-RELATED"/>
    <property type="match status" value="1"/>
</dbReference>
<organism evidence="3 4">
    <name type="scientific">Arthrobacter halodurans</name>
    <dbReference type="NCBI Taxonomy" id="516699"/>
    <lineage>
        <taxon>Bacteria</taxon>
        <taxon>Bacillati</taxon>
        <taxon>Actinomycetota</taxon>
        <taxon>Actinomycetes</taxon>
        <taxon>Micrococcales</taxon>
        <taxon>Micrococcaceae</taxon>
        <taxon>Arthrobacter</taxon>
    </lineage>
</organism>
<proteinExistence type="inferred from homology"/>
<feature type="region of interest" description="Disordered" evidence="2">
    <location>
        <begin position="1"/>
        <end position="25"/>
    </location>
</feature>
<feature type="compositionally biased region" description="Low complexity" evidence="2">
    <location>
        <begin position="162"/>
        <end position="171"/>
    </location>
</feature>
<dbReference type="EMBL" id="JBHDLJ010000016">
    <property type="protein sequence ID" value="MFB0835940.1"/>
    <property type="molecule type" value="Genomic_DNA"/>
</dbReference>